<evidence type="ECO:0000256" key="2">
    <source>
        <dbReference type="ARBA" id="ARBA00009533"/>
    </source>
</evidence>
<dbReference type="Pfam" id="PF04082">
    <property type="entry name" value="Fungal_trans"/>
    <property type="match status" value="1"/>
</dbReference>
<dbReference type="SMART" id="SM00906">
    <property type="entry name" value="Fungal_trans"/>
    <property type="match status" value="1"/>
</dbReference>
<dbReference type="CDD" id="cd12148">
    <property type="entry name" value="fungal_TF_MHR"/>
    <property type="match status" value="1"/>
</dbReference>
<dbReference type="GO" id="GO:0006536">
    <property type="term" value="P:glutamate metabolic process"/>
    <property type="evidence" value="ECO:0007669"/>
    <property type="project" value="InterPro"/>
</dbReference>
<dbReference type="InterPro" id="IPR007219">
    <property type="entry name" value="XnlR_reg_dom"/>
</dbReference>
<evidence type="ECO:0000313" key="14">
    <source>
        <dbReference type="Proteomes" id="UP000531561"/>
    </source>
</evidence>
<dbReference type="SUPFAM" id="SSF57701">
    <property type="entry name" value="Zn2/Cys6 DNA-binding domain"/>
    <property type="match status" value="1"/>
</dbReference>
<dbReference type="FunFam" id="3.40.640.10:FF:000017">
    <property type="entry name" value="Glutamate decarboxylase"/>
    <property type="match status" value="1"/>
</dbReference>
<feature type="compositionally biased region" description="Polar residues" evidence="11">
    <location>
        <begin position="824"/>
        <end position="839"/>
    </location>
</feature>
<keyword evidence="5 9" id="KW-0663">Pyridoxal phosphate</keyword>
<dbReference type="GO" id="GO:0006351">
    <property type="term" value="P:DNA-templated transcription"/>
    <property type="evidence" value="ECO:0007669"/>
    <property type="project" value="InterPro"/>
</dbReference>
<dbReference type="Proteomes" id="UP000531561">
    <property type="component" value="Unassembled WGS sequence"/>
</dbReference>
<dbReference type="FunFam" id="3.90.1150.160:FF:000004">
    <property type="entry name" value="Glutamate decarboxylase"/>
    <property type="match status" value="1"/>
</dbReference>
<dbReference type="CDD" id="cd00067">
    <property type="entry name" value="GAL4"/>
    <property type="match status" value="1"/>
</dbReference>
<evidence type="ECO:0000256" key="1">
    <source>
        <dbReference type="ARBA" id="ARBA00001933"/>
    </source>
</evidence>
<feature type="region of interest" description="Disordered" evidence="11">
    <location>
        <begin position="1481"/>
        <end position="1590"/>
    </location>
</feature>
<evidence type="ECO:0000256" key="5">
    <source>
        <dbReference type="ARBA" id="ARBA00022898"/>
    </source>
</evidence>
<dbReference type="PROSITE" id="PS00463">
    <property type="entry name" value="ZN2_CY6_FUNGAL_1"/>
    <property type="match status" value="1"/>
</dbReference>
<comment type="caution">
    <text evidence="13">The sequence shown here is derived from an EMBL/GenBank/DDBJ whole genome shotgun (WGS) entry which is preliminary data.</text>
</comment>
<evidence type="ECO:0000256" key="8">
    <source>
        <dbReference type="ARBA" id="ARBA00048868"/>
    </source>
</evidence>
<feature type="region of interest" description="Disordered" evidence="11">
    <location>
        <begin position="520"/>
        <end position="556"/>
    </location>
</feature>
<evidence type="ECO:0000256" key="7">
    <source>
        <dbReference type="ARBA" id="ARBA00023242"/>
    </source>
</evidence>
<feature type="region of interest" description="Disordered" evidence="11">
    <location>
        <begin position="1239"/>
        <end position="1273"/>
    </location>
</feature>
<evidence type="ECO:0000313" key="13">
    <source>
        <dbReference type="EMBL" id="KAF5879115.1"/>
    </source>
</evidence>
<evidence type="ECO:0000256" key="3">
    <source>
        <dbReference type="ARBA" id="ARBA00012421"/>
    </source>
</evidence>
<dbReference type="PANTHER" id="PTHR47783">
    <property type="entry name" value="ZN(II)2CYS6 TRANSCRIPTION FACTOR (EUROFUNG)-RELATED"/>
    <property type="match status" value="1"/>
</dbReference>
<dbReference type="OrthoDB" id="2354469at2759"/>
<evidence type="ECO:0000259" key="12">
    <source>
        <dbReference type="PROSITE" id="PS50048"/>
    </source>
</evidence>
<feature type="compositionally biased region" description="Basic and acidic residues" evidence="11">
    <location>
        <begin position="997"/>
        <end position="1013"/>
    </location>
</feature>
<keyword evidence="10" id="KW-0210">Decarboxylase</keyword>
<keyword evidence="7" id="KW-0539">Nucleus</keyword>
<dbReference type="Gene3D" id="3.90.1150.160">
    <property type="match status" value="1"/>
</dbReference>
<dbReference type="FunFam" id="4.10.280.50:FF:000001">
    <property type="entry name" value="Glutamate decarboxylase"/>
    <property type="match status" value="1"/>
</dbReference>
<dbReference type="RefSeq" id="XP_037198059.1">
    <property type="nucleotide sequence ID" value="XM_037336693.1"/>
</dbReference>
<gene>
    <name evidence="13" type="ORF">Bfra_006320</name>
</gene>
<dbReference type="Gene3D" id="4.10.280.50">
    <property type="match status" value="1"/>
</dbReference>
<keyword evidence="14" id="KW-1185">Reference proteome</keyword>
<dbReference type="Gene3D" id="4.10.240.10">
    <property type="entry name" value="Zn(2)-C6 fungal-type DNA-binding domain"/>
    <property type="match status" value="1"/>
</dbReference>
<evidence type="ECO:0000256" key="4">
    <source>
        <dbReference type="ARBA" id="ARBA00022723"/>
    </source>
</evidence>
<dbReference type="InterPro" id="IPR002129">
    <property type="entry name" value="PyrdxlP-dep_de-COase"/>
</dbReference>
<dbReference type="GO" id="GO:0003677">
    <property type="term" value="F:DNA binding"/>
    <property type="evidence" value="ECO:0007669"/>
    <property type="project" value="InterPro"/>
</dbReference>
<feature type="region of interest" description="Disordered" evidence="11">
    <location>
        <begin position="997"/>
        <end position="1021"/>
    </location>
</feature>
<feature type="compositionally biased region" description="Low complexity" evidence="11">
    <location>
        <begin position="1239"/>
        <end position="1269"/>
    </location>
</feature>
<feature type="region of interest" description="Disordered" evidence="11">
    <location>
        <begin position="806"/>
        <end position="846"/>
    </location>
</feature>
<organism evidence="13 14">
    <name type="scientific">Botrytis fragariae</name>
    <dbReference type="NCBI Taxonomy" id="1964551"/>
    <lineage>
        <taxon>Eukaryota</taxon>
        <taxon>Fungi</taxon>
        <taxon>Dikarya</taxon>
        <taxon>Ascomycota</taxon>
        <taxon>Pezizomycotina</taxon>
        <taxon>Leotiomycetes</taxon>
        <taxon>Helotiales</taxon>
        <taxon>Sclerotiniaceae</taxon>
        <taxon>Botrytis</taxon>
    </lineage>
</organism>
<dbReference type="NCBIfam" id="TIGR01788">
    <property type="entry name" value="Glu-decarb-GAD"/>
    <property type="match status" value="1"/>
</dbReference>
<keyword evidence="6 10" id="KW-0456">Lyase</keyword>
<feature type="compositionally biased region" description="Low complexity" evidence="11">
    <location>
        <begin position="808"/>
        <end position="823"/>
    </location>
</feature>
<dbReference type="PANTHER" id="PTHR47783:SF1">
    <property type="entry name" value="ZN(II)2CYS6 TRANSCRIPTION FACTOR (EUROFUNG)"/>
    <property type="match status" value="1"/>
</dbReference>
<feature type="compositionally biased region" description="Polar residues" evidence="11">
    <location>
        <begin position="1578"/>
        <end position="1590"/>
    </location>
</feature>
<name>A0A8H6B4K9_9HELO</name>
<evidence type="ECO:0000256" key="6">
    <source>
        <dbReference type="ARBA" id="ARBA00023239"/>
    </source>
</evidence>
<dbReference type="GO" id="GO:0004351">
    <property type="term" value="F:glutamate decarboxylase activity"/>
    <property type="evidence" value="ECO:0007669"/>
    <property type="project" value="UniProtKB-EC"/>
</dbReference>
<feature type="modified residue" description="N6-(pyridoxal phosphate)lysine" evidence="9">
    <location>
        <position position="296"/>
    </location>
</feature>
<keyword evidence="4" id="KW-0479">Metal-binding</keyword>
<dbReference type="SMART" id="SM00066">
    <property type="entry name" value="GAL4"/>
    <property type="match status" value="1"/>
</dbReference>
<dbReference type="InterPro" id="IPR015424">
    <property type="entry name" value="PyrdxlP-dep_Trfase"/>
</dbReference>
<feature type="compositionally biased region" description="Basic and acidic residues" evidence="11">
    <location>
        <begin position="520"/>
        <end position="543"/>
    </location>
</feature>
<dbReference type="InterPro" id="IPR015421">
    <property type="entry name" value="PyrdxlP-dep_Trfase_major"/>
</dbReference>
<dbReference type="EC" id="4.1.1.15" evidence="3 10"/>
<dbReference type="Gene3D" id="3.40.640.10">
    <property type="entry name" value="Type I PLP-dependent aspartate aminotransferase-like (Major domain)"/>
    <property type="match status" value="1"/>
</dbReference>
<evidence type="ECO:0000256" key="9">
    <source>
        <dbReference type="PIRSR" id="PIRSR602129-50"/>
    </source>
</evidence>
<comment type="catalytic activity">
    <reaction evidence="8 10">
        <text>L-glutamate + H(+) = 4-aminobutanoate + CO2</text>
        <dbReference type="Rhea" id="RHEA:17785"/>
        <dbReference type="ChEBI" id="CHEBI:15378"/>
        <dbReference type="ChEBI" id="CHEBI:16526"/>
        <dbReference type="ChEBI" id="CHEBI:29985"/>
        <dbReference type="ChEBI" id="CHEBI:59888"/>
        <dbReference type="EC" id="4.1.1.15"/>
    </reaction>
</comment>
<dbReference type="GO" id="GO:0000981">
    <property type="term" value="F:DNA-binding transcription factor activity, RNA polymerase II-specific"/>
    <property type="evidence" value="ECO:0007669"/>
    <property type="project" value="InterPro"/>
</dbReference>
<dbReference type="GO" id="GO:0008270">
    <property type="term" value="F:zinc ion binding"/>
    <property type="evidence" value="ECO:0007669"/>
    <property type="project" value="InterPro"/>
</dbReference>
<dbReference type="InterPro" id="IPR010107">
    <property type="entry name" value="Glutamate_decarboxylase"/>
</dbReference>
<evidence type="ECO:0000256" key="11">
    <source>
        <dbReference type="SAM" id="MobiDB-lite"/>
    </source>
</evidence>
<dbReference type="InterPro" id="IPR001138">
    <property type="entry name" value="Zn2Cys6_DnaBD"/>
</dbReference>
<protein>
    <recommendedName>
        <fullName evidence="3 10">Glutamate decarboxylase</fullName>
        <ecNumber evidence="3 10">4.1.1.15</ecNumber>
    </recommendedName>
</protein>
<reference evidence="13 14" key="1">
    <citation type="journal article" date="2020" name="Phytopathology">
        <title>A high-quality genome resource of Botrytis fragariae, a new and rapidly spreading fungal pathogen causing strawberry gray mold in the U.S.A.</title>
        <authorList>
            <person name="Wu Y."/>
            <person name="Saski C.A."/>
            <person name="Schnabel G."/>
            <person name="Xiao S."/>
            <person name="Hu M."/>
        </authorList>
    </citation>
    <scope>NUCLEOTIDE SEQUENCE [LARGE SCALE GENOMIC DNA]</scope>
    <source>
        <strain evidence="13 14">BVB16</strain>
    </source>
</reference>
<feature type="region of interest" description="Disordered" evidence="11">
    <location>
        <begin position="1644"/>
        <end position="1667"/>
    </location>
</feature>
<comment type="similarity">
    <text evidence="2 10">Belongs to the group II decarboxylase family.</text>
</comment>
<sequence>MVHLSQIPNNDKVAAPLVEGLKKLTMAASSEEDRFTTSVYGSRFAAEDLPEHEMPDGEMPKEVAYRMIKDHLSLDGNPMLNLASFVTTFMEKEVEDLMTESFSKNFIDYEEYPQSADIQNRCVSMIGRLFNAPTNEEGDAAVGTSTVGSSEAIMLAVLAMKKRWKNARIAAGKSTDNPNIVMSSAVQVCWEKAARYFEVEEKYVYCTPDRYVIDPEETVNLVDENTIGICIILGTTYTGEYEDAKAVNDLLIEKNIDTVIHIDAASGGFVAPFTVPELEWDFRLEKVVSINTSGHKYGLVYPGVGWIVWRAPEYLPKELVFNINYLGADQASFTLNFSKGASQVIAQYYQLIRLGKKGYKAIMSNLTRTADYLSDSLEQLGFLIMSQKNGKGLPLVAFRIDPNSDKHYDEFAIAHQLRQRGWVVPAYTMAPKTDNLKMLRVVVREDFSKSRCDSLLNDIKLCCSVLDEMDKDTVKKNQEYIKSHATHSGKSKHNHAHYKNEKHSLQGKTGKTHAILTIRRDETQRYESREGTRERQYDTRLDETNQTSSTNERKKRRMIVSKGIEEDWREKLRNRGFQSCRGDMSAGGGVAAGAGGVPQKQIRFVNNEGQPPAKRRRVNAACRTCRKRKTRCDGKRPLCSTCTDNGHECMGYAEGSDGATNSIRKEVKTPDGGEGDEGDYAHSHLRRPGTLKENSRDTVPQQFQQRANTTAARTRVEVDQSYMHDASRRLGSEDMGNNRPGNPGVDYRDAVLFPDESPNPLERDQPLLSETTISESHRVPYFRYFGPTAIVPGFKQMVVSVREHKRSMGAPSSSSLTMSPISAKHSSGGSVNGTPSQAGTEPRSAIDMPLYDPNDPLPVNRLIIHLVEVFFAHLGCNYPFLSKRQENFKRLVEEKKVEPILVDAVCALAARFSDHPLLTTSHDSPQPKSEYGQVFAQRAKAAVVDTFPCPTVGAVQACLLLAYEGFGANQDSALWMYLGCAIRMAVDLGLQKLDGVKHQGQKDPGYHRSTKEGESDEPDATITAEEKSAIEEERIDTLWAVLMLDRVISSGTGRPVSLKDEDLELTLPSVSNNTEEAWPDPFPALIRIIHLYGLVSDLLNRIRGADDITPGLIKQLKGMEKDLTVLYQSLDGRLEFSATNFQHYVKSGEGTNFILVHFWFHTLIMLLHQPTLMQSLEGKVLQLLPHSRELSMSSAKTIADILAFAELIDPRSFIGNPFTCQPIYIAGCAFLKEIALHTSQPSSRNPSPRQSPPSDTVKSGGNHNNQGNQKQKHSLLAAAANQNYQRCHKALQHIESYWAGTRYIRVAMEQKQSGIDPQEVETYTAEEYTEATKPRHEIIPNWRRKFSANSPGRFPEFVRSPMMEALPGSPAIDLAQAIGWSLTGTTNSPSSNLTFMYQNQSAADHLEMRAQKEYGQGNMIYDPIRQSLPENTAGGTSTSGRFDRFIGTSRSNHMPPPGPKFMHGTNSNIDASATADAEMLLGLGAGGNGSGSPYPTPRSENHAFDPGPRNTMSPRPGRSSTPGGGGGYDFSHTPSTSRAGGFYNHNNHNHNNNNGSNLHGNNIHPVNGHANGSGNGQGNTYHAGNHTNTNSHSHGYMGMGMGNNGMGDMMMESQDIDMRGLGEDMMPWLEYLPGDMLGLSGFFGEEGEGGEESPAHDPMHFDNDSEE</sequence>
<dbReference type="InterPro" id="IPR036864">
    <property type="entry name" value="Zn2-C6_fun-type_DNA-bd_sf"/>
</dbReference>
<feature type="domain" description="Zn(2)-C6 fungal-type" evidence="12">
    <location>
        <begin position="621"/>
        <end position="649"/>
    </location>
</feature>
<feature type="compositionally biased region" description="Polar residues" evidence="11">
    <location>
        <begin position="697"/>
        <end position="712"/>
    </location>
</feature>
<dbReference type="EMBL" id="JABFCT010000001">
    <property type="protein sequence ID" value="KAF5879115.1"/>
    <property type="molecule type" value="Genomic_DNA"/>
</dbReference>
<proteinExistence type="inferred from homology"/>
<feature type="region of interest" description="Disordered" evidence="11">
    <location>
        <begin position="658"/>
        <end position="764"/>
    </location>
</feature>
<dbReference type="Pfam" id="PF00172">
    <property type="entry name" value="Zn_clus"/>
    <property type="match status" value="1"/>
</dbReference>
<dbReference type="GO" id="GO:0030170">
    <property type="term" value="F:pyridoxal phosphate binding"/>
    <property type="evidence" value="ECO:0007669"/>
    <property type="project" value="InterPro"/>
</dbReference>
<accession>A0A8H6B4K9</accession>
<dbReference type="PROSITE" id="PS50048">
    <property type="entry name" value="ZN2_CY6_FUNGAL_2"/>
    <property type="match status" value="1"/>
</dbReference>
<dbReference type="Pfam" id="PF00282">
    <property type="entry name" value="Pyridoxal_deC"/>
    <property type="match status" value="1"/>
</dbReference>
<dbReference type="SUPFAM" id="SSF53383">
    <property type="entry name" value="PLP-dependent transferases"/>
    <property type="match status" value="1"/>
</dbReference>
<dbReference type="GeneID" id="59260385"/>
<evidence type="ECO:0000256" key="10">
    <source>
        <dbReference type="RuleBase" id="RU361171"/>
    </source>
</evidence>
<feature type="compositionally biased region" description="Low complexity" evidence="11">
    <location>
        <begin position="1540"/>
        <end position="1562"/>
    </location>
</feature>
<comment type="cofactor">
    <cofactor evidence="1 9 10">
        <name>pyridoxal 5'-phosphate</name>
        <dbReference type="ChEBI" id="CHEBI:597326"/>
    </cofactor>
</comment>
<feature type="compositionally biased region" description="Basic and acidic residues" evidence="11">
    <location>
        <begin position="1653"/>
        <end position="1667"/>
    </location>
</feature>